<dbReference type="EMBL" id="QLUZ01000005">
    <property type="protein sequence ID" value="RAQ11703.1"/>
    <property type="molecule type" value="Genomic_DNA"/>
</dbReference>
<dbReference type="InterPro" id="IPR036890">
    <property type="entry name" value="HATPase_C_sf"/>
</dbReference>
<comment type="caution">
    <text evidence="1">The sequence shown here is derived from an EMBL/GenBank/DDBJ whole genome shotgun (WGS) entry which is preliminary data.</text>
</comment>
<gene>
    <name evidence="1" type="ORF">DPR02_10315</name>
</gene>
<evidence type="ECO:0000313" key="1">
    <source>
        <dbReference type="EMBL" id="RAQ11703.1"/>
    </source>
</evidence>
<reference evidence="1 2" key="1">
    <citation type="submission" date="2018-06" db="EMBL/GenBank/DDBJ databases">
        <title>Towards the identification of Burkholderia cepacia strain which caused fatal septicemia.</title>
        <authorList>
            <person name="Bui L.A.T."/>
            <person name="Zakharova I.B."/>
            <person name="Shpak I.M."/>
            <person name="Teteryatnikova N."/>
            <person name="Ustinov D.V."/>
            <person name="Kuzyutina Y.A."/>
            <person name="Nguyen H.N."/>
            <person name="Antonov A.S."/>
            <person name="Avdyusheva E.F."/>
            <person name="Victorov D.V."/>
        </authorList>
    </citation>
    <scope>NUCLEOTIDE SEQUENCE [LARGE SCALE GENOMIC DNA]</scope>
    <source>
        <strain evidence="1 2">PT02</strain>
    </source>
</reference>
<dbReference type="RefSeq" id="WP_081085549.1">
    <property type="nucleotide sequence ID" value="NZ_LPIE01000061.1"/>
</dbReference>
<organism evidence="1 2">
    <name type="scientific">Burkholderia cepacia</name>
    <name type="common">Pseudomonas cepacia</name>
    <dbReference type="NCBI Taxonomy" id="292"/>
    <lineage>
        <taxon>Bacteria</taxon>
        <taxon>Pseudomonadati</taxon>
        <taxon>Pseudomonadota</taxon>
        <taxon>Betaproteobacteria</taxon>
        <taxon>Burkholderiales</taxon>
        <taxon>Burkholderiaceae</taxon>
        <taxon>Burkholderia</taxon>
        <taxon>Burkholderia cepacia complex</taxon>
    </lineage>
</organism>
<accession>A0AAQ0JK06</accession>
<dbReference type="Proteomes" id="UP000248899">
    <property type="component" value="Unassembled WGS sequence"/>
</dbReference>
<dbReference type="SUPFAM" id="SSF55874">
    <property type="entry name" value="ATPase domain of HSP90 chaperone/DNA topoisomerase II/histidine kinase"/>
    <property type="match status" value="1"/>
</dbReference>
<name>A0AAQ0JK06_BURCE</name>
<evidence type="ECO:0000313" key="2">
    <source>
        <dbReference type="Proteomes" id="UP000248899"/>
    </source>
</evidence>
<sequence>MTLDIRGGLKNTAINSSDYVVFEEMLSNAIDSYLIRRNAEKDAPSFVVKIQADIIDTTLFDDGFDVEASCTDNGAGFGDDQVKAFITKDSTYKDQLKIQGIGKCKGAGRIQFFHHFDKLSLESVFKQGDEFIRRNLVVDTATREISKESFTEAPALDSEFFTTIKLSRRRNTPINSEHRSEQETTPEVFSCHAISAHLYTSFLQRLIVLKGLIGDFTIEVISNRGNNSDSTTIQGVDLPSPFETKSIPLLCEHGKDFKSGPNLEITRYSFSENEFPNFQHEVALCANSAIVQQITRRYIKSAADRKKPIDGKFELVLVESSFLEDAVNQQRDGFDIPSECGESENLDGKLSLEDVVNSLEDYVYGIITPKDFNRDDLVRATEQKFGITQQMLEGANIKIHYSDTEENIARRVLKRFQEDIVGDTSRLFKVKEELLKLDPRSDDFRAKVNELSWKYTSTIKKMDMTNLSQLVVRRSAMIEVLRHAVDKLLDCQQQVDGKRNEHERIIHNVFFPTGKDSADTKDHDIWLLNEEYQYFEHIASDKPLSTLKWLDGQNLFDSDIDKSLEALFSENNEMHSAKRPDIALFNQEGAAIIIEFKAPDVEIQDHINDLTQYARLLAAKSNGKIRKFYGYLIGSKLNHSRMPTGWTRFASTKGYFHTGALEDPETGNRYGELYSELLFYNQFIDRAQLRLGIYKEKLKLRLD</sequence>
<dbReference type="Gene3D" id="3.30.565.10">
    <property type="entry name" value="Histidine kinase-like ATPase, C-terminal domain"/>
    <property type="match status" value="1"/>
</dbReference>
<protein>
    <submittedName>
        <fullName evidence="1">Uncharacterized protein</fullName>
    </submittedName>
</protein>
<dbReference type="AlphaFoldDB" id="A0AAQ0JK06"/>
<proteinExistence type="predicted"/>